<accession>A0ABS1JC84</accession>
<protein>
    <submittedName>
        <fullName evidence="1">Uncharacterized protein</fullName>
    </submittedName>
</protein>
<organism evidence="1 2">
    <name type="scientific">Tumebacillus amylolyticus</name>
    <dbReference type="NCBI Taxonomy" id="2801339"/>
    <lineage>
        <taxon>Bacteria</taxon>
        <taxon>Bacillati</taxon>
        <taxon>Bacillota</taxon>
        <taxon>Bacilli</taxon>
        <taxon>Bacillales</taxon>
        <taxon>Alicyclobacillaceae</taxon>
        <taxon>Tumebacillus</taxon>
    </lineage>
</organism>
<comment type="caution">
    <text evidence="1">The sequence shown here is derived from an EMBL/GenBank/DDBJ whole genome shotgun (WGS) entry which is preliminary data.</text>
</comment>
<evidence type="ECO:0000313" key="2">
    <source>
        <dbReference type="Proteomes" id="UP000602284"/>
    </source>
</evidence>
<dbReference type="RefSeq" id="WP_201636306.1">
    <property type="nucleotide sequence ID" value="NZ_JAEQNB010000004.1"/>
</dbReference>
<keyword evidence="2" id="KW-1185">Reference proteome</keyword>
<proteinExistence type="predicted"/>
<name>A0ABS1JC84_9BACL</name>
<dbReference type="EMBL" id="JAEQNB010000004">
    <property type="protein sequence ID" value="MBL0387881.1"/>
    <property type="molecule type" value="Genomic_DNA"/>
</dbReference>
<sequence>MQQIKPEFLSADQLAEIAVGLTPEAIKAEQQLGVTVAYRPSMSDAIIQLLLRKQQSLLAHIAATQKPDGMYKLRGLYILREHTTAHTIMEIAAGILEVEMIAIKAGLGNVMDAELADKADDLCYGWCNDFSETCDDEAYVTELFRLLGIEEPTKEGPSC</sequence>
<dbReference type="Proteomes" id="UP000602284">
    <property type="component" value="Unassembled WGS sequence"/>
</dbReference>
<reference evidence="1 2" key="1">
    <citation type="submission" date="2021-01" db="EMBL/GenBank/DDBJ databases">
        <title>Tumebacillus sp. strain ITR2 16S ribosomal RNA gene Genome sequencing and assembly.</title>
        <authorList>
            <person name="Kang M."/>
        </authorList>
    </citation>
    <scope>NUCLEOTIDE SEQUENCE [LARGE SCALE GENOMIC DNA]</scope>
    <source>
        <strain evidence="1 2">ITR2</strain>
    </source>
</reference>
<gene>
    <name evidence="1" type="ORF">JJB07_14665</name>
</gene>
<evidence type="ECO:0000313" key="1">
    <source>
        <dbReference type="EMBL" id="MBL0387881.1"/>
    </source>
</evidence>